<gene>
    <name evidence="3" type="ORF">DRH29_02580</name>
</gene>
<feature type="compositionally biased region" description="Acidic residues" evidence="1">
    <location>
        <begin position="177"/>
        <end position="187"/>
    </location>
</feature>
<reference evidence="3 4" key="1">
    <citation type="submission" date="2018-06" db="EMBL/GenBank/DDBJ databases">
        <title>Extensive metabolic versatility and redundancy in microbially diverse, dynamic hydrothermal sediments.</title>
        <authorList>
            <person name="Dombrowski N."/>
            <person name="Teske A."/>
            <person name="Baker B.J."/>
        </authorList>
    </citation>
    <scope>NUCLEOTIDE SEQUENCE [LARGE SCALE GENOMIC DNA]</scope>
    <source>
        <strain evidence="3">B79_G16</strain>
    </source>
</reference>
<dbReference type="EMBL" id="QMNG01000007">
    <property type="protein sequence ID" value="RLC37282.1"/>
    <property type="molecule type" value="Genomic_DNA"/>
</dbReference>
<dbReference type="InterPro" id="IPR024414">
    <property type="entry name" value="Uncharacterised_PrgI"/>
</dbReference>
<dbReference type="Pfam" id="PF12666">
    <property type="entry name" value="PrgI"/>
    <property type="match status" value="1"/>
</dbReference>
<name>A0A420ZCI7_UNCK3</name>
<evidence type="ECO:0008006" key="5">
    <source>
        <dbReference type="Google" id="ProtNLM"/>
    </source>
</evidence>
<keyword evidence="2" id="KW-0472">Membrane</keyword>
<sequence length="187" mass="21208">MGAKIPQNVTKEDKLVGPLTLKQFLYVLAGSFLIFVVYQFYAQENLAIQLYFAEFILIALLIAIATILMAFIQINGRPFEVFLLNVLKYFMVPRQRSWHKEPRKHVAAIKVRAKDIKDTKSEIKERKSGREFKTQIEKLASILDTGGTINPEDYDAITTQISSVEKPKTGKGVETPTDVEDILEDAD</sequence>
<feature type="transmembrane region" description="Helical" evidence="2">
    <location>
        <begin position="24"/>
        <end position="42"/>
    </location>
</feature>
<protein>
    <recommendedName>
        <fullName evidence="5">PrgI family protein</fullName>
    </recommendedName>
</protein>
<organism evidence="3 4">
    <name type="scientific">candidate division Kazan bacterium</name>
    <dbReference type="NCBI Taxonomy" id="2202143"/>
    <lineage>
        <taxon>Bacteria</taxon>
        <taxon>Bacteria division Kazan-3B-28</taxon>
    </lineage>
</organism>
<keyword evidence="2" id="KW-1133">Transmembrane helix</keyword>
<proteinExistence type="predicted"/>
<evidence type="ECO:0000256" key="1">
    <source>
        <dbReference type="SAM" id="MobiDB-lite"/>
    </source>
</evidence>
<evidence type="ECO:0000313" key="3">
    <source>
        <dbReference type="EMBL" id="RLC37282.1"/>
    </source>
</evidence>
<dbReference type="AlphaFoldDB" id="A0A420ZCI7"/>
<feature type="region of interest" description="Disordered" evidence="1">
    <location>
        <begin position="165"/>
        <end position="187"/>
    </location>
</feature>
<feature type="transmembrane region" description="Helical" evidence="2">
    <location>
        <begin position="48"/>
        <end position="72"/>
    </location>
</feature>
<evidence type="ECO:0000256" key="2">
    <source>
        <dbReference type="SAM" id="Phobius"/>
    </source>
</evidence>
<keyword evidence="2" id="KW-0812">Transmembrane</keyword>
<evidence type="ECO:0000313" key="4">
    <source>
        <dbReference type="Proteomes" id="UP000281261"/>
    </source>
</evidence>
<accession>A0A420ZCI7</accession>
<dbReference type="Proteomes" id="UP000281261">
    <property type="component" value="Unassembled WGS sequence"/>
</dbReference>
<comment type="caution">
    <text evidence="3">The sequence shown here is derived from an EMBL/GenBank/DDBJ whole genome shotgun (WGS) entry which is preliminary data.</text>
</comment>